<dbReference type="AlphaFoldDB" id="A0A8S9NS83"/>
<name>A0A8S9NS83_BRACR</name>
<feature type="region of interest" description="Disordered" evidence="1">
    <location>
        <begin position="201"/>
        <end position="237"/>
    </location>
</feature>
<accession>A0A8S9NS83</accession>
<evidence type="ECO:0000313" key="3">
    <source>
        <dbReference type="Proteomes" id="UP000712600"/>
    </source>
</evidence>
<protein>
    <submittedName>
        <fullName evidence="2">Uncharacterized protein</fullName>
    </submittedName>
</protein>
<evidence type="ECO:0000313" key="2">
    <source>
        <dbReference type="EMBL" id="KAF3504847.1"/>
    </source>
</evidence>
<comment type="caution">
    <text evidence="2">The sequence shown here is derived from an EMBL/GenBank/DDBJ whole genome shotgun (WGS) entry which is preliminary data.</text>
</comment>
<organism evidence="2 3">
    <name type="scientific">Brassica cretica</name>
    <name type="common">Mustard</name>
    <dbReference type="NCBI Taxonomy" id="69181"/>
    <lineage>
        <taxon>Eukaryota</taxon>
        <taxon>Viridiplantae</taxon>
        <taxon>Streptophyta</taxon>
        <taxon>Embryophyta</taxon>
        <taxon>Tracheophyta</taxon>
        <taxon>Spermatophyta</taxon>
        <taxon>Magnoliopsida</taxon>
        <taxon>eudicotyledons</taxon>
        <taxon>Gunneridae</taxon>
        <taxon>Pentapetalae</taxon>
        <taxon>rosids</taxon>
        <taxon>malvids</taxon>
        <taxon>Brassicales</taxon>
        <taxon>Brassicaceae</taxon>
        <taxon>Brassiceae</taxon>
        <taxon>Brassica</taxon>
    </lineage>
</organism>
<feature type="region of interest" description="Disordered" evidence="1">
    <location>
        <begin position="1"/>
        <end position="49"/>
    </location>
</feature>
<evidence type="ECO:0000256" key="1">
    <source>
        <dbReference type="SAM" id="MobiDB-lite"/>
    </source>
</evidence>
<sequence>MATSIDTKQERVRYSLGRGALRTGREQRDRPSSADGLADRAFDPARPSTKLDWSSSADGLAGHLWSVIHVNGALTVNMLPPPYIYPRLWWCISVHNIDSYHTPAIWFLSVATLGWASDGAVIGVPMVDDGDLASHGRAPVTPGVAVGSVTGPGGTKGSWVGAVQGQNVLKKVSNAVSGDTLQKCALLTKTSKVKCRQTRYATGRKREGERKISGGGKSEPGYHSRHGGFEPKWGLGR</sequence>
<gene>
    <name evidence="2" type="ORF">F2Q69_00042965</name>
</gene>
<proteinExistence type="predicted"/>
<dbReference type="Proteomes" id="UP000712600">
    <property type="component" value="Unassembled WGS sequence"/>
</dbReference>
<reference evidence="2" key="1">
    <citation type="submission" date="2019-12" db="EMBL/GenBank/DDBJ databases">
        <title>Genome sequencing and annotation of Brassica cretica.</title>
        <authorList>
            <person name="Studholme D.J."/>
            <person name="Sarris P."/>
        </authorList>
    </citation>
    <scope>NUCLEOTIDE SEQUENCE</scope>
    <source>
        <strain evidence="2">PFS-109/04</strain>
        <tissue evidence="2">Leaf</tissue>
    </source>
</reference>
<dbReference type="EMBL" id="QGKX02001621">
    <property type="protein sequence ID" value="KAF3504847.1"/>
    <property type="molecule type" value="Genomic_DNA"/>
</dbReference>
<feature type="compositionally biased region" description="Basic and acidic residues" evidence="1">
    <location>
        <begin position="23"/>
        <end position="43"/>
    </location>
</feature>